<dbReference type="GO" id="GO:0006518">
    <property type="term" value="P:peptide metabolic process"/>
    <property type="evidence" value="ECO:0007669"/>
    <property type="project" value="TreeGrafter"/>
</dbReference>
<dbReference type="InterPro" id="IPR004438">
    <property type="entry name" value="Peptidase_M3B"/>
</dbReference>
<name>A0A449A4I4_9BACT</name>
<dbReference type="Proteomes" id="UP000289440">
    <property type="component" value="Chromosome"/>
</dbReference>
<sequence length="612" mass="72772">MKKFKNYYEIPEKYRFDLEHLLEGKTINHLINEFDKYSDFLVQNKDNQFKTIENYLKYQKKSQEFGIYLNKVDNYLYNKKSTNVVDSENNKNYAIFKNKLDQFEAKIGSTISLFFKNIDNIEKWKNDPKVSEYKKDIDDMLECEKYKLNDEIEKFIVDSKQGEVSLYETFSILYNSETKFKDIIDEKGKKYTLNSTNYKNFLLNKNSNIRKQAYENFYNGYLEHKSSFSSLLIQHIKSDSTKAKIRGYKSLVDSKLFSDRINVKLVENLYNTTKKNIYIYRKYEKLNAIFYKKKYNEPYNVWNSKLPLINVKQNYSIEEAKEILLEAIKPMGNEYYNKVKEALEQRWVDYHHVPNKRGGAYSIGQSYGVEKKLILMNYDGTFDGVSTLAHEMGHSMHSWYSDKTQPYVLSSYPIILAEIASIFNELMLLDYFFNKNNNIKLKFDLVKKSIDDFYQTVIKQTFWSNYEFELYKKIDNKEPINSYEALEEIYVNIHKDYAKDPKKIKKGKIENISSVTIPHFYYDFYVYKYAVGYIVANIFYQKYKQNGKSELENYIKKFLSAGGSKWPIEILKDAGINLEEESVIQLAFDLLNDKVKTFEKLGNQIFKIKKTK</sequence>
<evidence type="ECO:0000256" key="1">
    <source>
        <dbReference type="ARBA" id="ARBA00022670"/>
    </source>
</evidence>
<keyword evidence="1 6" id="KW-0645">Protease</keyword>
<keyword evidence="4 6" id="KW-0862">Zinc</keyword>
<evidence type="ECO:0000259" key="8">
    <source>
        <dbReference type="Pfam" id="PF08439"/>
    </source>
</evidence>
<dbReference type="InterPro" id="IPR001567">
    <property type="entry name" value="Pept_M3A_M3B_dom"/>
</dbReference>
<dbReference type="AlphaFoldDB" id="A0A449A4I4"/>
<dbReference type="InterPro" id="IPR013647">
    <property type="entry name" value="OligopepF_N_dom"/>
</dbReference>
<dbReference type="Gene3D" id="1.10.1370.20">
    <property type="entry name" value="Oligoendopeptidase f, C-terminal domain"/>
    <property type="match status" value="1"/>
</dbReference>
<dbReference type="GO" id="GO:0004222">
    <property type="term" value="F:metalloendopeptidase activity"/>
    <property type="evidence" value="ECO:0007669"/>
    <property type="project" value="UniProtKB-UniRule"/>
</dbReference>
<gene>
    <name evidence="9" type="primary">pepF1_1</name>
    <name evidence="9" type="ORF">NCTC10166_00104</name>
</gene>
<dbReference type="EMBL" id="LR214951">
    <property type="protein sequence ID" value="VEU59149.1"/>
    <property type="molecule type" value="Genomic_DNA"/>
</dbReference>
<proteinExistence type="inferred from homology"/>
<evidence type="ECO:0000256" key="2">
    <source>
        <dbReference type="ARBA" id="ARBA00022723"/>
    </source>
</evidence>
<dbReference type="RefSeq" id="WP_129719553.1">
    <property type="nucleotide sequence ID" value="NZ_LR214951.1"/>
</dbReference>
<dbReference type="InterPro" id="IPR042088">
    <property type="entry name" value="OligoPept_F_C"/>
</dbReference>
<dbReference type="CDD" id="cd09608">
    <property type="entry name" value="M3B_PepF"/>
    <property type="match status" value="1"/>
</dbReference>
<keyword evidence="2 6" id="KW-0479">Metal-binding</keyword>
<comment type="function">
    <text evidence="6">Has oligopeptidase activity and degrades a variety of small bioactive peptides.</text>
</comment>
<accession>A0A449A4I4</accession>
<feature type="domain" description="Peptidase M3A/M3B catalytic" evidence="7">
    <location>
        <begin position="203"/>
        <end position="587"/>
    </location>
</feature>
<comment type="similarity">
    <text evidence="6">Belongs to the peptidase M3B family.</text>
</comment>
<dbReference type="KEGG" id="mnu:NCTC10166_00104"/>
<dbReference type="SUPFAM" id="SSF55486">
    <property type="entry name" value="Metalloproteases ('zincins'), catalytic domain"/>
    <property type="match status" value="1"/>
</dbReference>
<dbReference type="PANTHER" id="PTHR11804:SF84">
    <property type="entry name" value="SACCHAROLYSIN"/>
    <property type="match status" value="1"/>
</dbReference>
<organism evidence="9 10">
    <name type="scientific">Mesomycoplasma neurolyticum</name>
    <dbReference type="NCBI Taxonomy" id="2120"/>
    <lineage>
        <taxon>Bacteria</taxon>
        <taxon>Bacillati</taxon>
        <taxon>Mycoplasmatota</taxon>
        <taxon>Mycoplasmoidales</taxon>
        <taxon>Metamycoplasmataceae</taxon>
        <taxon>Mesomycoplasma</taxon>
    </lineage>
</organism>
<evidence type="ECO:0000313" key="9">
    <source>
        <dbReference type="EMBL" id="VEU59149.1"/>
    </source>
</evidence>
<dbReference type="Pfam" id="PF01432">
    <property type="entry name" value="Peptidase_M3"/>
    <property type="match status" value="1"/>
</dbReference>
<dbReference type="Gene3D" id="1.10.287.830">
    <property type="entry name" value="putative peptidase helix hairpin domain like"/>
    <property type="match status" value="1"/>
</dbReference>
<dbReference type="OrthoDB" id="9766487at2"/>
<evidence type="ECO:0000256" key="4">
    <source>
        <dbReference type="ARBA" id="ARBA00022833"/>
    </source>
</evidence>
<evidence type="ECO:0000256" key="6">
    <source>
        <dbReference type="RuleBase" id="RU368091"/>
    </source>
</evidence>
<evidence type="ECO:0000256" key="3">
    <source>
        <dbReference type="ARBA" id="ARBA00022801"/>
    </source>
</evidence>
<dbReference type="NCBIfam" id="TIGR00181">
    <property type="entry name" value="pepF"/>
    <property type="match status" value="1"/>
</dbReference>
<keyword evidence="3 6" id="KW-0378">Hydrolase</keyword>
<evidence type="ECO:0000256" key="5">
    <source>
        <dbReference type="ARBA" id="ARBA00023049"/>
    </source>
</evidence>
<dbReference type="InterPro" id="IPR045090">
    <property type="entry name" value="Pept_M3A_M3B"/>
</dbReference>
<dbReference type="EC" id="3.4.24.-" evidence="6"/>
<reference evidence="9 10" key="1">
    <citation type="submission" date="2019-01" db="EMBL/GenBank/DDBJ databases">
        <authorList>
            <consortium name="Pathogen Informatics"/>
        </authorList>
    </citation>
    <scope>NUCLEOTIDE SEQUENCE [LARGE SCALE GENOMIC DNA]</scope>
    <source>
        <strain evidence="9 10">NCTC10166</strain>
    </source>
</reference>
<evidence type="ECO:0000313" key="10">
    <source>
        <dbReference type="Proteomes" id="UP000289440"/>
    </source>
</evidence>
<comment type="cofactor">
    <cofactor evidence="6">
        <name>Zn(2+)</name>
        <dbReference type="ChEBI" id="CHEBI:29105"/>
    </cofactor>
    <text evidence="6">Binds 1 zinc ion.</text>
</comment>
<keyword evidence="5 6" id="KW-0482">Metalloprotease</keyword>
<dbReference type="GO" id="GO:0006508">
    <property type="term" value="P:proteolysis"/>
    <property type="evidence" value="ECO:0007669"/>
    <property type="project" value="UniProtKB-KW"/>
</dbReference>
<keyword evidence="10" id="KW-1185">Reference proteome</keyword>
<protein>
    <recommendedName>
        <fullName evidence="6">Oligopeptidase F</fullName>
        <ecNumber evidence="6">3.4.24.-</ecNumber>
    </recommendedName>
</protein>
<feature type="domain" description="Oligopeptidase F N-terminal" evidence="8">
    <location>
        <begin position="119"/>
        <end position="180"/>
    </location>
</feature>
<dbReference type="PANTHER" id="PTHR11804">
    <property type="entry name" value="PROTEASE M3 THIMET OLIGOPEPTIDASE-RELATED"/>
    <property type="match status" value="1"/>
</dbReference>
<evidence type="ECO:0000259" key="7">
    <source>
        <dbReference type="Pfam" id="PF01432"/>
    </source>
</evidence>
<dbReference type="Pfam" id="PF08439">
    <property type="entry name" value="Peptidase_M3_N"/>
    <property type="match status" value="1"/>
</dbReference>
<dbReference type="Gene3D" id="1.20.140.70">
    <property type="entry name" value="Oligopeptidase f, N-terminal domain"/>
    <property type="match status" value="1"/>
</dbReference>
<dbReference type="GO" id="GO:0046872">
    <property type="term" value="F:metal ion binding"/>
    <property type="evidence" value="ECO:0007669"/>
    <property type="project" value="UniProtKB-UniRule"/>
</dbReference>